<evidence type="ECO:0000313" key="3">
    <source>
        <dbReference type="Proteomes" id="UP000299102"/>
    </source>
</evidence>
<keyword evidence="3" id="KW-1185">Reference proteome</keyword>
<dbReference type="AlphaFoldDB" id="A0A4C2A9N5"/>
<accession>A0A4C2A9N5</accession>
<sequence length="146" mass="16259">MKRRQIDRLEVDTLGRRTVLQNIAQYAAAETMRGIYHAARDPTRFRTSPAADAAEASSVTDFGRGVTIEGERIARHELRYPYEQPFGETSRARSSTQTTTAGHDLGQNETDKPLSGDRRPRRTKAPGDTLGAPWAAAARPCFKTYH</sequence>
<comment type="caution">
    <text evidence="2">The sequence shown here is derived from an EMBL/GenBank/DDBJ whole genome shotgun (WGS) entry which is preliminary data.</text>
</comment>
<evidence type="ECO:0000313" key="2">
    <source>
        <dbReference type="EMBL" id="GBP95685.1"/>
    </source>
</evidence>
<organism evidence="2 3">
    <name type="scientific">Eumeta variegata</name>
    <name type="common">Bagworm moth</name>
    <name type="synonym">Eumeta japonica</name>
    <dbReference type="NCBI Taxonomy" id="151549"/>
    <lineage>
        <taxon>Eukaryota</taxon>
        <taxon>Metazoa</taxon>
        <taxon>Ecdysozoa</taxon>
        <taxon>Arthropoda</taxon>
        <taxon>Hexapoda</taxon>
        <taxon>Insecta</taxon>
        <taxon>Pterygota</taxon>
        <taxon>Neoptera</taxon>
        <taxon>Endopterygota</taxon>
        <taxon>Lepidoptera</taxon>
        <taxon>Glossata</taxon>
        <taxon>Ditrysia</taxon>
        <taxon>Tineoidea</taxon>
        <taxon>Psychidae</taxon>
        <taxon>Oiketicinae</taxon>
        <taxon>Eumeta</taxon>
    </lineage>
</organism>
<protein>
    <submittedName>
        <fullName evidence="2">Uncharacterized protein</fullName>
    </submittedName>
</protein>
<reference evidence="2 3" key="1">
    <citation type="journal article" date="2019" name="Commun. Biol.">
        <title>The bagworm genome reveals a unique fibroin gene that provides high tensile strength.</title>
        <authorList>
            <person name="Kono N."/>
            <person name="Nakamura H."/>
            <person name="Ohtoshi R."/>
            <person name="Tomita M."/>
            <person name="Numata K."/>
            <person name="Arakawa K."/>
        </authorList>
    </citation>
    <scope>NUCLEOTIDE SEQUENCE [LARGE SCALE GENOMIC DNA]</scope>
</reference>
<evidence type="ECO:0000256" key="1">
    <source>
        <dbReference type="SAM" id="MobiDB-lite"/>
    </source>
</evidence>
<feature type="region of interest" description="Disordered" evidence="1">
    <location>
        <begin position="79"/>
        <end position="133"/>
    </location>
</feature>
<proteinExistence type="predicted"/>
<feature type="compositionally biased region" description="Low complexity" evidence="1">
    <location>
        <begin position="92"/>
        <end position="101"/>
    </location>
</feature>
<feature type="compositionally biased region" description="Basic and acidic residues" evidence="1">
    <location>
        <begin position="109"/>
        <end position="118"/>
    </location>
</feature>
<dbReference type="Proteomes" id="UP000299102">
    <property type="component" value="Unassembled WGS sequence"/>
</dbReference>
<gene>
    <name evidence="2" type="ORF">EVAR_96923_1</name>
</gene>
<dbReference type="EMBL" id="BGZK01002667">
    <property type="protein sequence ID" value="GBP95685.1"/>
    <property type="molecule type" value="Genomic_DNA"/>
</dbReference>
<name>A0A4C2A9N5_EUMVA</name>